<dbReference type="EMBL" id="RZGX01000017">
    <property type="protein sequence ID" value="RUR21375.1"/>
    <property type="molecule type" value="Genomic_DNA"/>
</dbReference>
<organism evidence="2 5">
    <name type="scientific">Legionella qingyii</name>
    <dbReference type="NCBI Taxonomy" id="2184757"/>
    <lineage>
        <taxon>Bacteria</taxon>
        <taxon>Pseudomonadati</taxon>
        <taxon>Pseudomonadota</taxon>
        <taxon>Gammaproteobacteria</taxon>
        <taxon>Legionellales</taxon>
        <taxon>Legionellaceae</taxon>
        <taxon>Legionella</taxon>
    </lineage>
</organism>
<evidence type="ECO:0000313" key="3">
    <source>
        <dbReference type="EMBL" id="PWY55420.1"/>
    </source>
</evidence>
<dbReference type="EMBL" id="QHJG01000018">
    <property type="protein sequence ID" value="PWY55420.1"/>
    <property type="molecule type" value="Genomic_DNA"/>
</dbReference>
<dbReference type="RefSeq" id="WP_110142828.1">
    <property type="nucleotide sequence ID" value="NZ_QHJG01000018.1"/>
</dbReference>
<feature type="region of interest" description="Disordered" evidence="1">
    <location>
        <begin position="1"/>
        <end position="38"/>
    </location>
</feature>
<evidence type="ECO:0000313" key="6">
    <source>
        <dbReference type="Proteomes" id="UP000287374"/>
    </source>
</evidence>
<evidence type="ECO:0000313" key="4">
    <source>
        <dbReference type="EMBL" id="RUR21375.1"/>
    </source>
</evidence>
<dbReference type="OrthoDB" id="6003210at2"/>
<dbReference type="InterPro" id="IPR008798">
    <property type="entry name" value="Avirulence_B/C"/>
</dbReference>
<evidence type="ECO:0000256" key="1">
    <source>
        <dbReference type="SAM" id="MobiDB-lite"/>
    </source>
</evidence>
<gene>
    <name evidence="3" type="ORF">DGG96_11610</name>
    <name evidence="2" type="ORF">DGG96_14520</name>
    <name evidence="4" type="ORF">ELY20_12820</name>
</gene>
<dbReference type="Gene3D" id="1.10.3290.20">
    <property type="match status" value="1"/>
</dbReference>
<evidence type="ECO:0000313" key="2">
    <source>
        <dbReference type="EMBL" id="PWY54906.1"/>
    </source>
</evidence>
<dbReference type="EMBL" id="QHJG01000025">
    <property type="protein sequence ID" value="PWY54906.1"/>
    <property type="molecule type" value="Genomic_DNA"/>
</dbReference>
<evidence type="ECO:0000313" key="5">
    <source>
        <dbReference type="Proteomes" id="UP000247152"/>
    </source>
</evidence>
<sequence length="376" mass="43156">MNSDPLNPDSEESQTLPLDSQTGPRMEKKPVPAPDSDLIDYSVDPEQEWRVFQNNSKSLSNAWNSDQEHYAQLCHAAVEQSLQKLNTEPMTVKSLYEFLAEQRHAIALQLNQPSKKRVGIMRSYDEPGNPTTPVYPNGKYQDFFPEVKERIRSLYNKVPQAQGGYVIQKDTNKGNFRRGDWVVITDGDLPLTGITYPKEPLPHMMGFDPSFNFLHTEAQHIPKVYEKINKLFHAVLEHPEPTKENMQKIGEMVWYLAHAMPCDRGSAATTELFARTMMKKIGLPVIPYEHPIPLDFEALIEPDKTKFIERFTTDFYPKLNQYYALTAEKETSQDIKQSTDLSLSNSSIFKNFKQELNKIVQTAGEILENWSSPKNR</sequence>
<dbReference type="SUPFAM" id="SSF103383">
    <property type="entry name" value="Antivirulence factor"/>
    <property type="match status" value="1"/>
</dbReference>
<protein>
    <submittedName>
        <fullName evidence="2">Type III effector AvrB4-1</fullName>
    </submittedName>
</protein>
<proteinExistence type="predicted"/>
<dbReference type="AlphaFoldDB" id="A0A317U2D7"/>
<name>A0A317U2D7_9GAMM</name>
<dbReference type="Proteomes" id="UP000247152">
    <property type="component" value="Unassembled WGS sequence"/>
</dbReference>
<reference evidence="4 6" key="2">
    <citation type="submission" date="2018-12" db="EMBL/GenBank/DDBJ databases">
        <title>Legionella sp,whole genome shotgun sequence.</title>
        <authorList>
            <person name="Wu H."/>
        </authorList>
    </citation>
    <scope>NUCLEOTIDE SEQUENCE [LARGE SCALE GENOMIC DNA]</scope>
    <source>
        <strain evidence="6">km489</strain>
        <strain evidence="4">Km489</strain>
    </source>
</reference>
<feature type="compositionally biased region" description="Polar residues" evidence="1">
    <location>
        <begin position="13"/>
        <end position="23"/>
    </location>
</feature>
<dbReference type="InterPro" id="IPR036231">
    <property type="entry name" value="Avirulence_B/C_sf"/>
</dbReference>
<dbReference type="Pfam" id="PF05394">
    <property type="entry name" value="AvrB_AvrC"/>
    <property type="match status" value="1"/>
</dbReference>
<dbReference type="Proteomes" id="UP000287374">
    <property type="component" value="Unassembled WGS sequence"/>
</dbReference>
<keyword evidence="6" id="KW-1185">Reference proteome</keyword>
<comment type="caution">
    <text evidence="2">The sequence shown here is derived from an EMBL/GenBank/DDBJ whole genome shotgun (WGS) entry which is preliminary data.</text>
</comment>
<reference evidence="2 5" key="1">
    <citation type="submission" date="2018-05" db="EMBL/GenBank/DDBJ databases">
        <title>Legionella qingyii sp.nov., whole genome shotgun sequence.</title>
        <authorList>
            <person name="Wu H."/>
            <person name="Zhu Q."/>
            <person name="Hu C."/>
        </authorList>
    </citation>
    <scope>NUCLEOTIDE SEQUENCE [LARGE SCALE GENOMIC DNA]</scope>
    <source>
        <strain evidence="2 5">HEB18</strain>
    </source>
</reference>
<accession>A0A317U2D7</accession>